<dbReference type="GO" id="GO:0006865">
    <property type="term" value="P:amino acid transport"/>
    <property type="evidence" value="ECO:0007669"/>
    <property type="project" value="UniProtKB-KW"/>
</dbReference>
<keyword evidence="3" id="KW-1003">Cell membrane</keyword>
<comment type="subcellular location">
    <subcellularLocation>
        <location evidence="1">Cell membrane</location>
        <topology evidence="1">Multi-pass membrane protein</topology>
    </subcellularLocation>
</comment>
<comment type="caution">
    <text evidence="10">The sequence shown here is derived from an EMBL/GenBank/DDBJ whole genome shotgun (WGS) entry which is preliminary data.</text>
</comment>
<name>A0A413FK19_9FIRM</name>
<keyword evidence="6 9" id="KW-1133">Transmembrane helix</keyword>
<evidence type="ECO:0000256" key="9">
    <source>
        <dbReference type="SAM" id="Phobius"/>
    </source>
</evidence>
<feature type="transmembrane region" description="Helical" evidence="9">
    <location>
        <begin position="193"/>
        <end position="214"/>
    </location>
</feature>
<comment type="similarity">
    <text evidence="8">Belongs to the binding-protein-dependent transport system permease family. LivHM subfamily.</text>
</comment>
<keyword evidence="5" id="KW-0029">Amino-acid transport</keyword>
<dbReference type="Pfam" id="PF02653">
    <property type="entry name" value="BPD_transp_2"/>
    <property type="match status" value="1"/>
</dbReference>
<keyword evidence="7 9" id="KW-0472">Membrane</keyword>
<sequence>MMYLLEQILNGVCQGMIYALMAIGYSTIVGVTGLVTFAYGEVVMIGAFAAYYCFEFFGAHLVPALLAGFLMAGLGGVVIHKVCYEHFFDAPRHISLICTIGMSMLLKNLAQILFGSQVKGMPTFFGGRFISLGGIRISFLQLLIFGLVIGLSAALSIFLNRTRTGMTLRSVSQDKKAAALVGIDVERSTLTGNVLGCALGGVGGVLLGIYYGTIVPTMGGTVGMKAFSASVLGGLTDVAGAAIGGLLIGICENIGIMFMTTGLRDAIAFVFLILVLLVKPQGLFGRKGGIKL</sequence>
<keyword evidence="2" id="KW-0813">Transport</keyword>
<evidence type="ECO:0000256" key="7">
    <source>
        <dbReference type="ARBA" id="ARBA00023136"/>
    </source>
</evidence>
<evidence type="ECO:0000313" key="11">
    <source>
        <dbReference type="Proteomes" id="UP000283880"/>
    </source>
</evidence>
<evidence type="ECO:0000256" key="1">
    <source>
        <dbReference type="ARBA" id="ARBA00004651"/>
    </source>
</evidence>
<feature type="transmembrane region" description="Helical" evidence="9">
    <location>
        <begin position="256"/>
        <end position="278"/>
    </location>
</feature>
<feature type="transmembrane region" description="Helical" evidence="9">
    <location>
        <begin position="226"/>
        <end position="250"/>
    </location>
</feature>
<dbReference type="OrthoDB" id="1957798at2"/>
<feature type="transmembrane region" description="Helical" evidence="9">
    <location>
        <begin position="61"/>
        <end position="82"/>
    </location>
</feature>
<dbReference type="GO" id="GO:0005886">
    <property type="term" value="C:plasma membrane"/>
    <property type="evidence" value="ECO:0007669"/>
    <property type="project" value="UniProtKB-SubCell"/>
</dbReference>
<evidence type="ECO:0000313" key="10">
    <source>
        <dbReference type="EMBL" id="RGX32655.1"/>
    </source>
</evidence>
<dbReference type="PANTHER" id="PTHR11795:SF445">
    <property type="entry name" value="AMINO ACID ABC TRANSPORTER PERMEASE PROTEIN"/>
    <property type="match status" value="1"/>
</dbReference>
<dbReference type="InterPro" id="IPR052157">
    <property type="entry name" value="BCAA_transport_permease"/>
</dbReference>
<proteinExistence type="inferred from homology"/>
<evidence type="ECO:0000256" key="3">
    <source>
        <dbReference type="ARBA" id="ARBA00022475"/>
    </source>
</evidence>
<feature type="transmembrane region" description="Helical" evidence="9">
    <location>
        <begin position="137"/>
        <end position="159"/>
    </location>
</feature>
<evidence type="ECO:0000256" key="8">
    <source>
        <dbReference type="ARBA" id="ARBA00037998"/>
    </source>
</evidence>
<dbReference type="AlphaFoldDB" id="A0A413FK19"/>
<organism evidence="10 11">
    <name type="scientific">Enterocloster asparagiformis</name>
    <dbReference type="NCBI Taxonomy" id="333367"/>
    <lineage>
        <taxon>Bacteria</taxon>
        <taxon>Bacillati</taxon>
        <taxon>Bacillota</taxon>
        <taxon>Clostridia</taxon>
        <taxon>Lachnospirales</taxon>
        <taxon>Lachnospiraceae</taxon>
        <taxon>Enterocloster</taxon>
    </lineage>
</organism>
<dbReference type="EMBL" id="QSBM01000001">
    <property type="protein sequence ID" value="RGX32655.1"/>
    <property type="molecule type" value="Genomic_DNA"/>
</dbReference>
<dbReference type="InterPro" id="IPR001851">
    <property type="entry name" value="ABC_transp_permease"/>
</dbReference>
<keyword evidence="4 9" id="KW-0812">Transmembrane</keyword>
<dbReference type="GO" id="GO:0022857">
    <property type="term" value="F:transmembrane transporter activity"/>
    <property type="evidence" value="ECO:0007669"/>
    <property type="project" value="InterPro"/>
</dbReference>
<evidence type="ECO:0000256" key="4">
    <source>
        <dbReference type="ARBA" id="ARBA00022692"/>
    </source>
</evidence>
<feature type="transmembrane region" description="Helical" evidence="9">
    <location>
        <begin position="94"/>
        <end position="116"/>
    </location>
</feature>
<dbReference type="PANTHER" id="PTHR11795">
    <property type="entry name" value="BRANCHED-CHAIN AMINO ACID TRANSPORT SYSTEM PERMEASE PROTEIN LIVH"/>
    <property type="match status" value="1"/>
</dbReference>
<evidence type="ECO:0000256" key="6">
    <source>
        <dbReference type="ARBA" id="ARBA00022989"/>
    </source>
</evidence>
<gene>
    <name evidence="10" type="ORF">DWV29_00085</name>
</gene>
<dbReference type="Proteomes" id="UP000283880">
    <property type="component" value="Unassembled WGS sequence"/>
</dbReference>
<evidence type="ECO:0000256" key="5">
    <source>
        <dbReference type="ARBA" id="ARBA00022970"/>
    </source>
</evidence>
<protein>
    <submittedName>
        <fullName evidence="10">Branched-chain amino acid ABC transporter permease</fullName>
    </submittedName>
</protein>
<reference evidence="10 11" key="1">
    <citation type="submission" date="2018-08" db="EMBL/GenBank/DDBJ databases">
        <title>A genome reference for cultivated species of the human gut microbiota.</title>
        <authorList>
            <person name="Zou Y."/>
            <person name="Xue W."/>
            <person name="Luo G."/>
        </authorList>
    </citation>
    <scope>NUCLEOTIDE SEQUENCE [LARGE SCALE GENOMIC DNA]</scope>
    <source>
        <strain evidence="10 11">AF04-15</strain>
    </source>
</reference>
<dbReference type="CDD" id="cd06582">
    <property type="entry name" value="TM_PBP1_LivH_like"/>
    <property type="match status" value="1"/>
</dbReference>
<accession>A0A413FK19</accession>
<evidence type="ECO:0000256" key="2">
    <source>
        <dbReference type="ARBA" id="ARBA00022448"/>
    </source>
</evidence>